<organism evidence="2 3">
    <name type="scientific">Phytophthora palmivora</name>
    <dbReference type="NCBI Taxonomy" id="4796"/>
    <lineage>
        <taxon>Eukaryota</taxon>
        <taxon>Sar</taxon>
        <taxon>Stramenopiles</taxon>
        <taxon>Oomycota</taxon>
        <taxon>Peronosporomycetes</taxon>
        <taxon>Peronosporales</taxon>
        <taxon>Peronosporaceae</taxon>
        <taxon>Phytophthora</taxon>
    </lineage>
</organism>
<dbReference type="SUPFAM" id="SSF56672">
    <property type="entry name" value="DNA/RNA polymerases"/>
    <property type="match status" value="1"/>
</dbReference>
<accession>A0A2P4XXL4</accession>
<dbReference type="InterPro" id="IPR043502">
    <property type="entry name" value="DNA/RNA_pol_sf"/>
</dbReference>
<evidence type="ECO:0000256" key="1">
    <source>
        <dbReference type="SAM" id="Phobius"/>
    </source>
</evidence>
<protein>
    <submittedName>
        <fullName evidence="2">Retrovirus Polyprotein</fullName>
    </submittedName>
</protein>
<keyword evidence="1" id="KW-1133">Transmembrane helix</keyword>
<dbReference type="AlphaFoldDB" id="A0A2P4XXL4"/>
<dbReference type="Gene3D" id="3.30.70.270">
    <property type="match status" value="2"/>
</dbReference>
<proteinExistence type="predicted"/>
<dbReference type="OrthoDB" id="437338at2759"/>
<name>A0A2P4XXL4_9STRA</name>
<dbReference type="Proteomes" id="UP000237271">
    <property type="component" value="Unassembled WGS sequence"/>
</dbReference>
<reference evidence="2 3" key="1">
    <citation type="journal article" date="2017" name="Genome Biol. Evol.">
        <title>Phytophthora megakarya and P. palmivora, closely related causal agents of cacao black pod rot, underwent increases in genome sizes and gene numbers by different mechanisms.</title>
        <authorList>
            <person name="Ali S.S."/>
            <person name="Shao J."/>
            <person name="Lary D.J."/>
            <person name="Kronmiller B."/>
            <person name="Shen D."/>
            <person name="Strem M.D."/>
            <person name="Amoako-Attah I."/>
            <person name="Akrofi A.Y."/>
            <person name="Begoude B.A."/>
            <person name="Ten Hoopen G.M."/>
            <person name="Coulibaly K."/>
            <person name="Kebe B.I."/>
            <person name="Melnick R.L."/>
            <person name="Guiltinan M.J."/>
            <person name="Tyler B.M."/>
            <person name="Meinhardt L.W."/>
            <person name="Bailey B.A."/>
        </authorList>
    </citation>
    <scope>NUCLEOTIDE SEQUENCE [LARGE SCALE GENOMIC DNA]</scope>
    <source>
        <strain evidence="3">sbr112.9</strain>
    </source>
</reference>
<keyword evidence="1" id="KW-0812">Transmembrane</keyword>
<dbReference type="PANTHER" id="PTHR37984:SF5">
    <property type="entry name" value="PROTEIN NYNRIN-LIKE"/>
    <property type="match status" value="1"/>
</dbReference>
<feature type="transmembrane region" description="Helical" evidence="1">
    <location>
        <begin position="137"/>
        <end position="156"/>
    </location>
</feature>
<sequence length="157" mass="17361">MKVHLKHLRRVLEVIKANNLYTNIDKCVFAAEEIKVLGCFVNRVGVRADPGKVEAIAAWPTPRSHKNLRNAGYAELARPLPDLSKKDAGWVLEQQRQDAFDSIMASLQHAPVLGLVDKSCIPMARLLSADKDVKGRYVLVSTASFAMSLSMGYSIID</sequence>
<evidence type="ECO:0000313" key="3">
    <source>
        <dbReference type="Proteomes" id="UP000237271"/>
    </source>
</evidence>
<dbReference type="EMBL" id="NCKW01007170">
    <property type="protein sequence ID" value="POM70285.1"/>
    <property type="molecule type" value="Genomic_DNA"/>
</dbReference>
<evidence type="ECO:0000313" key="2">
    <source>
        <dbReference type="EMBL" id="POM70285.1"/>
    </source>
</evidence>
<keyword evidence="1" id="KW-0472">Membrane</keyword>
<keyword evidence="3" id="KW-1185">Reference proteome</keyword>
<comment type="caution">
    <text evidence="2">The sequence shown here is derived from an EMBL/GenBank/DDBJ whole genome shotgun (WGS) entry which is preliminary data.</text>
</comment>
<dbReference type="InterPro" id="IPR043128">
    <property type="entry name" value="Rev_trsase/Diguanyl_cyclase"/>
</dbReference>
<dbReference type="PANTHER" id="PTHR37984">
    <property type="entry name" value="PROTEIN CBG26694"/>
    <property type="match status" value="1"/>
</dbReference>
<gene>
    <name evidence="2" type="ORF">PHPALM_13295</name>
</gene>
<dbReference type="InterPro" id="IPR050951">
    <property type="entry name" value="Retrovirus_Pol_polyprotein"/>
</dbReference>